<evidence type="ECO:0000313" key="2">
    <source>
        <dbReference type="Proteomes" id="UP000321083"/>
    </source>
</evidence>
<proteinExistence type="predicted"/>
<gene>
    <name evidence="1" type="ORF">E3A20_22600</name>
</gene>
<protein>
    <submittedName>
        <fullName evidence="1">Uncharacterized protein</fullName>
    </submittedName>
</protein>
<evidence type="ECO:0000313" key="1">
    <source>
        <dbReference type="EMBL" id="TWW08612.1"/>
    </source>
</evidence>
<keyword evidence="2" id="KW-1185">Reference proteome</keyword>
<reference evidence="1 2" key="1">
    <citation type="submission" date="2019-08" db="EMBL/GenBank/DDBJ databases">
        <title>100 year-old enigma solved: identification of Planctomyces bekefii, the type genus and species of the phylum Planctomycetes.</title>
        <authorList>
            <person name="Svetlana D.N."/>
            <person name="Overmann J."/>
        </authorList>
    </citation>
    <scope>NUCLEOTIDE SEQUENCE [LARGE SCALE GENOMIC DNA]</scope>
    <source>
        <strain evidence="1">Phe10_nw2017</strain>
    </source>
</reference>
<dbReference type="AlphaFoldDB" id="A0A5C6M3I2"/>
<name>A0A5C6M3I2_9PLAN</name>
<dbReference type="Proteomes" id="UP000321083">
    <property type="component" value="Unassembled WGS sequence"/>
</dbReference>
<dbReference type="EMBL" id="SRHE01000581">
    <property type="protein sequence ID" value="TWW08612.1"/>
    <property type="molecule type" value="Genomic_DNA"/>
</dbReference>
<reference evidence="1 2" key="2">
    <citation type="submission" date="2019-08" db="EMBL/GenBank/DDBJ databases">
        <authorList>
            <person name="Henke P."/>
        </authorList>
    </citation>
    <scope>NUCLEOTIDE SEQUENCE [LARGE SCALE GENOMIC DNA]</scope>
    <source>
        <strain evidence="1">Phe10_nw2017</strain>
    </source>
</reference>
<sequence>MPIVESAMLLGLVKGMGLKGVLAKLGLTIKAGTAKTVIGKAGADFGLLLGLSGGAVISTVVFEKAAEEVNEHLKAHNYGFTISPEILQAAKTALAGIDAHTAAEYLHECADGGVEQWLALVLNREGGYHPLVANATSAGLVQIAKWKCEEKAGAFRDFSG</sequence>
<accession>A0A5C6M3I2</accession>
<comment type="caution">
    <text evidence="1">The sequence shown here is derived from an EMBL/GenBank/DDBJ whole genome shotgun (WGS) entry which is preliminary data.</text>
</comment>
<organism evidence="1 2">
    <name type="scientific">Planctomyces bekefii</name>
    <dbReference type="NCBI Taxonomy" id="1653850"/>
    <lineage>
        <taxon>Bacteria</taxon>
        <taxon>Pseudomonadati</taxon>
        <taxon>Planctomycetota</taxon>
        <taxon>Planctomycetia</taxon>
        <taxon>Planctomycetales</taxon>
        <taxon>Planctomycetaceae</taxon>
        <taxon>Planctomyces</taxon>
    </lineage>
</organism>